<dbReference type="STRING" id="1736691.SAMN06295964_2485"/>
<keyword evidence="4" id="KW-1185">Reference proteome</keyword>
<dbReference type="PANTHER" id="PTHR43244">
    <property type="match status" value="1"/>
</dbReference>
<organism evidence="3 4">
    <name type="scientific">Aeromicrobium choanae</name>
    <dbReference type="NCBI Taxonomy" id="1736691"/>
    <lineage>
        <taxon>Bacteria</taxon>
        <taxon>Bacillati</taxon>
        <taxon>Actinomycetota</taxon>
        <taxon>Actinomycetes</taxon>
        <taxon>Propionibacteriales</taxon>
        <taxon>Nocardioidaceae</taxon>
        <taxon>Aeromicrobium</taxon>
    </lineage>
</organism>
<evidence type="ECO:0000259" key="2">
    <source>
        <dbReference type="Pfam" id="PF00296"/>
    </source>
</evidence>
<keyword evidence="1" id="KW-0560">Oxidoreductase</keyword>
<proteinExistence type="predicted"/>
<gene>
    <name evidence="3" type="ORF">SAMN06295964_2485</name>
</gene>
<evidence type="ECO:0000256" key="1">
    <source>
        <dbReference type="ARBA" id="ARBA00023002"/>
    </source>
</evidence>
<name>A0A1T4Z4Y5_9ACTN</name>
<dbReference type="InterPro" id="IPR050564">
    <property type="entry name" value="F420-G6PD/mer"/>
</dbReference>
<dbReference type="AlphaFoldDB" id="A0A1T4Z4Y5"/>
<protein>
    <submittedName>
        <fullName evidence="3">Flavin-dependent oxidoreductase, luciferase family (Includes alkanesulfonate monooxygenase SsuD and methylene tetrahydromethanopterin reductase)</fullName>
    </submittedName>
</protein>
<reference evidence="4" key="1">
    <citation type="submission" date="2017-02" db="EMBL/GenBank/DDBJ databases">
        <authorList>
            <person name="Varghese N."/>
            <person name="Submissions S."/>
        </authorList>
    </citation>
    <scope>NUCLEOTIDE SEQUENCE [LARGE SCALE GENOMIC DNA]</scope>
    <source>
        <strain evidence="4">9H-4</strain>
    </source>
</reference>
<dbReference type="GO" id="GO:0016705">
    <property type="term" value="F:oxidoreductase activity, acting on paired donors, with incorporation or reduction of molecular oxygen"/>
    <property type="evidence" value="ECO:0007669"/>
    <property type="project" value="InterPro"/>
</dbReference>
<dbReference type="SUPFAM" id="SSF51679">
    <property type="entry name" value="Bacterial luciferase-like"/>
    <property type="match status" value="1"/>
</dbReference>
<sequence length="295" mass="31482">MDAGVHLPQIDFTATPLDGSHLAEVVDAARDLGFAALSANDHLTFPSPWADGLVLLAAAAARSGEMELVTSAALPVLRGARSFGAAMLTLERLAPGRVVAGVGPGSSRSDYALADVPWEERWTRFDAALGVLRAQLARHGSRAQVPLWVASWGSPAGIDRVARCGDGWLASAFHTTPSEFGRTRESLAQACHRLGRAEPPHALVTMWTWVTQDTRVAERVLASLLAPALARDPETLRGRVCVGPAETCAELLSEYAAQGCRRVHFWPVGDESRQLRRLAEDVLPHVVAAPPVSTG</sequence>
<dbReference type="GO" id="GO:0004497">
    <property type="term" value="F:monooxygenase activity"/>
    <property type="evidence" value="ECO:0007669"/>
    <property type="project" value="UniProtKB-KW"/>
</dbReference>
<dbReference type="Proteomes" id="UP000191040">
    <property type="component" value="Chromosome I"/>
</dbReference>
<dbReference type="Gene3D" id="3.20.20.30">
    <property type="entry name" value="Luciferase-like domain"/>
    <property type="match status" value="1"/>
</dbReference>
<dbReference type="InterPro" id="IPR036661">
    <property type="entry name" value="Luciferase-like_sf"/>
</dbReference>
<dbReference type="Pfam" id="PF00296">
    <property type="entry name" value="Bac_luciferase"/>
    <property type="match status" value="1"/>
</dbReference>
<feature type="domain" description="Luciferase-like" evidence="2">
    <location>
        <begin position="20"/>
        <end position="221"/>
    </location>
</feature>
<accession>A0A1T4Z4Y5</accession>
<evidence type="ECO:0000313" key="3">
    <source>
        <dbReference type="EMBL" id="SKB09110.1"/>
    </source>
</evidence>
<dbReference type="PANTHER" id="PTHR43244:SF1">
    <property type="entry name" value="5,10-METHYLENETETRAHYDROMETHANOPTERIN REDUCTASE"/>
    <property type="match status" value="1"/>
</dbReference>
<evidence type="ECO:0000313" key="4">
    <source>
        <dbReference type="Proteomes" id="UP000191040"/>
    </source>
</evidence>
<keyword evidence="3" id="KW-0503">Monooxygenase</keyword>
<dbReference type="EMBL" id="LT796768">
    <property type="protein sequence ID" value="SKB09110.1"/>
    <property type="molecule type" value="Genomic_DNA"/>
</dbReference>
<dbReference type="InterPro" id="IPR011251">
    <property type="entry name" value="Luciferase-like_dom"/>
</dbReference>